<keyword evidence="2" id="KW-1185">Reference proteome</keyword>
<sequence length="184" mass="20625">MSNVLSHITAALLAVLLLFLFPAMQSAQREEDFRALAAYNSLMQFTDAVRNKGYISPDMYEDFAGELEAAGAVYDIELEHRHKKYHPEYDDPADSGTFKGDFTVVYDAYYTQDILPVIFPSSSAASDPGLRRYKLEAGDYLKVTLERRSRSSFDVFSDVLYGLTPGSGITQHLSYGGMVLNEDY</sequence>
<gene>
    <name evidence="1" type="ORF">V3851_15600</name>
</gene>
<evidence type="ECO:0000313" key="1">
    <source>
        <dbReference type="EMBL" id="MEF2967262.1"/>
    </source>
</evidence>
<dbReference type="EMBL" id="JAZHPZ010000007">
    <property type="protein sequence ID" value="MEF2967262.1"/>
    <property type="molecule type" value="Genomic_DNA"/>
</dbReference>
<evidence type="ECO:0008006" key="3">
    <source>
        <dbReference type="Google" id="ProtNLM"/>
    </source>
</evidence>
<dbReference type="Proteomes" id="UP001306950">
    <property type="component" value="Unassembled WGS sequence"/>
</dbReference>
<accession>A0ABU7VWI2</accession>
<comment type="caution">
    <text evidence="1">The sequence shown here is derived from an EMBL/GenBank/DDBJ whole genome shotgun (WGS) entry which is preliminary data.</text>
</comment>
<name>A0ABU7VWI2_9BACL</name>
<protein>
    <recommendedName>
        <fullName evidence="3">DUF3993 domain-containing protein</fullName>
    </recommendedName>
</protein>
<organism evidence="1 2">
    <name type="scientific">Paenibacillus haidiansis</name>
    <dbReference type="NCBI Taxonomy" id="1574488"/>
    <lineage>
        <taxon>Bacteria</taxon>
        <taxon>Bacillati</taxon>
        <taxon>Bacillota</taxon>
        <taxon>Bacilli</taxon>
        <taxon>Bacillales</taxon>
        <taxon>Paenibacillaceae</taxon>
        <taxon>Paenibacillus</taxon>
    </lineage>
</organism>
<proteinExistence type="predicted"/>
<reference evidence="1 2" key="1">
    <citation type="submission" date="2024-02" db="EMBL/GenBank/DDBJ databases">
        <title>A nitrogen-fixing paenibacillus bacterium.</title>
        <authorList>
            <person name="Zhang W.L."/>
            <person name="Chen S.F."/>
        </authorList>
    </citation>
    <scope>NUCLEOTIDE SEQUENCE [LARGE SCALE GENOMIC DNA]</scope>
    <source>
        <strain evidence="1 2">M1</strain>
    </source>
</reference>
<dbReference type="RefSeq" id="WP_331847480.1">
    <property type="nucleotide sequence ID" value="NZ_JAZHPZ010000007.1"/>
</dbReference>
<evidence type="ECO:0000313" key="2">
    <source>
        <dbReference type="Proteomes" id="UP001306950"/>
    </source>
</evidence>